<sequence length="1060" mass="118506">MTGVHLEKTFEKELLADLAAAGWEIGVRTPPPGTPEADRWLYDYDRVRGLYPIDVIEWLRTTQPAEYAKVKKFQNGATDRRLLDRLVEELDATPPAGTKLPEFGPLKVFRKGFKDVGARFRMAQFRPASGMNPELEARYGQMVCRAVPQLRYSTEKEDSIDIVLFVNGIPVATMELKTDFTQGIGDAMRQYREDRPPRHPANNKVEPLLAGRRALVHFAVSTDEVRMTTQLEGKATTFLPFNRGHDGGQGNPPVPGGYRTEYLWKEVLARDSLLELLQHYLQVVRKGGKDRPLFPRYHQLQAVRLLRNLASVEGAGHDYLVQHSAGSGKSNTIAWLTHQLAILHTTDAQGAEHKVFDSVIVLTDRTVLDDQLQETVMQLGTQREMIFSVTDKDVKTNQLTQALARGAQIIILTIQTFPSFMAYLSRLQQMDDQTLTEELAQKGGIDENAARTLLRRIRHSRYAIVADEAHSSQTGQSAQRLREALSTDEQVSDEEDELAREASTFEKQVGRTNLSYFAFTATPKAKTLERFGRRPDPSAPASEENLPAPVHVYTMQQAIEEGFILDVLKNYTSYKTAWKLAHQGQDYAGVEVDQTRAHASVIRWVKLHPHNIAQRVAIIVEHFRANVMHLLDGQAKAMIVTDSRIAAVRYKQKIDDYIKQRGYPIGTLVAFSGEVDKDEQHKPLSPGFTEAKMNGLDGLSIPEALDSDGYQVLIVASKYQTGFDQPKLCAMYVDRRLDGVQAVQTLSRLNRTFPHKRTFVLDFVNEPDAIKAAFLPYYRVATLTSETDPNIVHTLQAKLDASDLYSDAEIVAISDAYAAGSTQAKLQGLLAPIVDRFRAGWKASAPESTERKALELFRHDLGTFVRTYEFLSQIISYGDPDLARREVVFRLLLPLLATERLFDPVDLTGLIMTHHRIREGSSMDGIPAGETGGGLSPITGAGMGGATPVKTTLQVLLEQMNGLFEGELSDADLISYAQHISSKMMEHPGLQQQAQNSTKDNFLHGDFKDTMISAVVESMRNHASMSRQVLNKPEVREGLTSILLDLVYEGLRKKGDEQES</sequence>
<dbReference type="Proteomes" id="UP000600547">
    <property type="component" value="Unassembled WGS sequence"/>
</dbReference>
<feature type="region of interest" description="Disordered" evidence="1">
    <location>
        <begin position="468"/>
        <end position="494"/>
    </location>
</feature>
<dbReference type="EMBL" id="BMQG01000014">
    <property type="protein sequence ID" value="GGM53856.1"/>
    <property type="molecule type" value="Genomic_DNA"/>
</dbReference>
<dbReference type="InterPro" id="IPR014001">
    <property type="entry name" value="Helicase_ATP-bd"/>
</dbReference>
<dbReference type="GO" id="GO:0009307">
    <property type="term" value="P:DNA restriction-modification system"/>
    <property type="evidence" value="ECO:0007669"/>
    <property type="project" value="UniProtKB-KW"/>
</dbReference>
<reference evidence="4" key="1">
    <citation type="journal article" date="2019" name="Int. J. Syst. Evol. Microbiol.">
        <title>The Global Catalogue of Microorganisms (GCM) 10K type strain sequencing project: providing services to taxonomists for standard genome sequencing and annotation.</title>
        <authorList>
            <consortium name="The Broad Institute Genomics Platform"/>
            <consortium name="The Broad Institute Genome Sequencing Center for Infectious Disease"/>
            <person name="Wu L."/>
            <person name="Ma J."/>
        </authorList>
    </citation>
    <scope>NUCLEOTIDE SEQUENCE [LARGE SCALE GENOMIC DNA]</scope>
    <source>
        <strain evidence="4">JCM 31047</strain>
    </source>
</reference>
<dbReference type="PANTHER" id="PTHR42927">
    <property type="entry name" value="HELICASE SUPERFAMILY 1 AND 2 DOMAIN-CONTAINING PROTEIN"/>
    <property type="match status" value="1"/>
</dbReference>
<comment type="caution">
    <text evidence="3">The sequence shown here is derived from an EMBL/GenBank/DDBJ whole genome shotgun (WGS) entry which is preliminary data.</text>
</comment>
<feature type="domain" description="Helicase ATP-binding" evidence="2">
    <location>
        <begin position="291"/>
        <end position="553"/>
    </location>
</feature>
<evidence type="ECO:0000313" key="3">
    <source>
        <dbReference type="EMBL" id="GGM53856.1"/>
    </source>
</evidence>
<dbReference type="AlphaFoldDB" id="A0A8H9L9Y5"/>
<dbReference type="GO" id="GO:0005524">
    <property type="term" value="F:ATP binding"/>
    <property type="evidence" value="ECO:0007669"/>
    <property type="project" value="UniProtKB-KW"/>
</dbReference>
<evidence type="ECO:0000259" key="2">
    <source>
        <dbReference type="SMART" id="SM00487"/>
    </source>
</evidence>
<dbReference type="RefSeq" id="WP_189062682.1">
    <property type="nucleotide sequence ID" value="NZ_BMQG01000014.1"/>
</dbReference>
<dbReference type="GO" id="GO:0009035">
    <property type="term" value="F:type I site-specific deoxyribonuclease activity"/>
    <property type="evidence" value="ECO:0007669"/>
    <property type="project" value="UniProtKB-EC"/>
</dbReference>
<accession>A0A8H9L9Y5</accession>
<keyword evidence="4" id="KW-1185">Reference proteome</keyword>
<dbReference type="InterPro" id="IPR027417">
    <property type="entry name" value="P-loop_NTPase"/>
</dbReference>
<gene>
    <name evidence="3" type="ORF">GCM10008956_32310</name>
</gene>
<dbReference type="Gene3D" id="3.90.1570.50">
    <property type="match status" value="1"/>
</dbReference>
<dbReference type="SUPFAM" id="SSF52540">
    <property type="entry name" value="P-loop containing nucleoside triphosphate hydrolases"/>
    <property type="match status" value="1"/>
</dbReference>
<dbReference type="InterPro" id="IPR007409">
    <property type="entry name" value="Restrct_endonuc_type1_HsdR_N"/>
</dbReference>
<dbReference type="GO" id="GO:0003677">
    <property type="term" value="F:DNA binding"/>
    <property type="evidence" value="ECO:0007669"/>
    <property type="project" value="UniProtKB-KW"/>
</dbReference>
<dbReference type="InterPro" id="IPR055180">
    <property type="entry name" value="HsdR_RecA-like_helicase_dom_2"/>
</dbReference>
<dbReference type="Pfam" id="PF04313">
    <property type="entry name" value="HSDR_N"/>
    <property type="match status" value="1"/>
</dbReference>
<evidence type="ECO:0000313" key="4">
    <source>
        <dbReference type="Proteomes" id="UP000600547"/>
    </source>
</evidence>
<protein>
    <recommendedName>
        <fullName evidence="2">Helicase ATP-binding domain-containing protein</fullName>
    </recommendedName>
</protein>
<dbReference type="InterPro" id="IPR040980">
    <property type="entry name" value="SWI2_SNF2"/>
</dbReference>
<dbReference type="SMART" id="SM00487">
    <property type="entry name" value="DEXDc"/>
    <property type="match status" value="1"/>
</dbReference>
<dbReference type="Pfam" id="PF22679">
    <property type="entry name" value="T1R_D3-like"/>
    <property type="match status" value="1"/>
</dbReference>
<dbReference type="Pfam" id="PF18766">
    <property type="entry name" value="SWI2_SNF2"/>
    <property type="match status" value="1"/>
</dbReference>
<evidence type="ECO:0000256" key="1">
    <source>
        <dbReference type="SAM" id="MobiDB-lite"/>
    </source>
</evidence>
<proteinExistence type="predicted"/>
<dbReference type="Gene3D" id="3.40.50.300">
    <property type="entry name" value="P-loop containing nucleotide triphosphate hydrolases"/>
    <property type="match status" value="3"/>
</dbReference>
<dbReference type="PANTHER" id="PTHR42927:SF1">
    <property type="entry name" value="HELICASE SUPERFAMILY 1 AND 2 DOMAIN-CONTAINING PROTEIN"/>
    <property type="match status" value="1"/>
</dbReference>
<name>A0A8H9L9Y5_9DEIO</name>
<organism evidence="3 4">
    <name type="scientific">Deinococcus arenae</name>
    <dbReference type="NCBI Taxonomy" id="1452751"/>
    <lineage>
        <taxon>Bacteria</taxon>
        <taxon>Thermotogati</taxon>
        <taxon>Deinococcota</taxon>
        <taxon>Deinococci</taxon>
        <taxon>Deinococcales</taxon>
        <taxon>Deinococcaceae</taxon>
        <taxon>Deinococcus</taxon>
    </lineage>
</organism>